<dbReference type="GO" id="GO:0000287">
    <property type="term" value="F:magnesium ion binding"/>
    <property type="evidence" value="ECO:0007669"/>
    <property type="project" value="UniProtKB-ARBA"/>
</dbReference>
<dbReference type="InterPro" id="IPR023214">
    <property type="entry name" value="HAD_sf"/>
</dbReference>
<dbReference type="PANTHER" id="PTHR10000:SF8">
    <property type="entry name" value="HAD SUPERFAMILY HYDROLASE-LIKE, TYPE 3"/>
    <property type="match status" value="1"/>
</dbReference>
<dbReference type="InterPro" id="IPR036412">
    <property type="entry name" value="HAD-like_sf"/>
</dbReference>
<evidence type="ECO:0000313" key="1">
    <source>
        <dbReference type="EMBL" id="ACQ94182.1"/>
    </source>
</evidence>
<dbReference type="Proteomes" id="UP000009073">
    <property type="component" value="Chromosome"/>
</dbReference>
<dbReference type="AlphaFoldDB" id="C4LAX9"/>
<dbReference type="SUPFAM" id="SSF56784">
    <property type="entry name" value="HAD-like"/>
    <property type="match status" value="1"/>
</dbReference>
<reference evidence="1 2" key="2">
    <citation type="journal article" date="2011" name="Stand. Genomic Sci.">
        <title>Complete genome sequence of Tolumonas auensis type strain (TA 4).</title>
        <authorList>
            <person name="Chertkov O."/>
            <person name="Copeland A."/>
            <person name="Lucas S."/>
            <person name="Lapidus A."/>
            <person name="Berry K.W."/>
            <person name="Detter J.C."/>
            <person name="Del Rio T.G."/>
            <person name="Hammon N."/>
            <person name="Dalin E."/>
            <person name="Tice H."/>
            <person name="Pitluck S."/>
            <person name="Richardson P."/>
            <person name="Bruce D."/>
            <person name="Goodwin L."/>
            <person name="Han C."/>
            <person name="Tapia R."/>
            <person name="Saunders E."/>
            <person name="Schmutz J."/>
            <person name="Brettin T."/>
            <person name="Larimer F."/>
            <person name="Land M."/>
            <person name="Hauser L."/>
            <person name="Spring S."/>
            <person name="Rohde M."/>
            <person name="Kyrpides N.C."/>
            <person name="Ivanova N."/>
            <person name="Goker M."/>
            <person name="Beller H.R."/>
            <person name="Klenk H.P."/>
            <person name="Woyke T."/>
        </authorList>
    </citation>
    <scope>NUCLEOTIDE SEQUENCE [LARGE SCALE GENOMIC DNA]</scope>
    <source>
        <strain evidence="2">DSM 9187 / TA4</strain>
    </source>
</reference>
<reference evidence="2" key="1">
    <citation type="submission" date="2009-05" db="EMBL/GenBank/DDBJ databases">
        <title>Complete sequence of Tolumonas auensis DSM 9187.</title>
        <authorList>
            <consortium name="US DOE Joint Genome Institute"/>
            <person name="Lucas S."/>
            <person name="Copeland A."/>
            <person name="Lapidus A."/>
            <person name="Glavina del Rio T."/>
            <person name="Tice H."/>
            <person name="Bruce D."/>
            <person name="Goodwin L."/>
            <person name="Pitluck S."/>
            <person name="Chertkov O."/>
            <person name="Brettin T."/>
            <person name="Detter J.C."/>
            <person name="Han C."/>
            <person name="Larimer F."/>
            <person name="Land M."/>
            <person name="Hauser L."/>
            <person name="Kyrpides N."/>
            <person name="Mikhailova N."/>
            <person name="Spring S."/>
            <person name="Beller H."/>
        </authorList>
    </citation>
    <scope>NUCLEOTIDE SEQUENCE [LARGE SCALE GENOMIC DNA]</scope>
    <source>
        <strain evidence="2">DSM 9187 / TA4</strain>
    </source>
</reference>
<dbReference type="NCBIfam" id="TIGR00099">
    <property type="entry name" value="Cof-subfamily"/>
    <property type="match status" value="1"/>
</dbReference>
<dbReference type="SFLD" id="SFLDG01144">
    <property type="entry name" value="C2.B.4:_PGP_Like"/>
    <property type="match status" value="1"/>
</dbReference>
<dbReference type="EMBL" id="CP001616">
    <property type="protein sequence ID" value="ACQ94182.1"/>
    <property type="molecule type" value="Genomic_DNA"/>
</dbReference>
<dbReference type="eggNOG" id="COG0561">
    <property type="taxonomic scope" value="Bacteria"/>
</dbReference>
<dbReference type="SFLD" id="SFLDS00003">
    <property type="entry name" value="Haloacid_Dehalogenase"/>
    <property type="match status" value="1"/>
</dbReference>
<organism evidence="1 2">
    <name type="scientific">Tolumonas auensis (strain DSM 9187 / NBRC 110442 / TA 4)</name>
    <dbReference type="NCBI Taxonomy" id="595494"/>
    <lineage>
        <taxon>Bacteria</taxon>
        <taxon>Pseudomonadati</taxon>
        <taxon>Pseudomonadota</taxon>
        <taxon>Gammaproteobacteria</taxon>
        <taxon>Aeromonadales</taxon>
        <taxon>Aeromonadaceae</taxon>
        <taxon>Tolumonas</taxon>
    </lineage>
</organism>
<dbReference type="PROSITE" id="PS01229">
    <property type="entry name" value="COF_2"/>
    <property type="match status" value="1"/>
</dbReference>
<dbReference type="Gene3D" id="3.30.1240.10">
    <property type="match status" value="1"/>
</dbReference>
<dbReference type="GO" id="GO:0005829">
    <property type="term" value="C:cytosol"/>
    <property type="evidence" value="ECO:0007669"/>
    <property type="project" value="TreeGrafter"/>
</dbReference>
<dbReference type="Pfam" id="PF08282">
    <property type="entry name" value="Hydrolase_3"/>
    <property type="match status" value="1"/>
</dbReference>
<protein>
    <submittedName>
        <fullName evidence="1">Cof-like hydrolase</fullName>
    </submittedName>
</protein>
<dbReference type="GO" id="GO:0016791">
    <property type="term" value="F:phosphatase activity"/>
    <property type="evidence" value="ECO:0007669"/>
    <property type="project" value="UniProtKB-ARBA"/>
</dbReference>
<dbReference type="InterPro" id="IPR000150">
    <property type="entry name" value="Cof"/>
</dbReference>
<sequence>MTMYKLIALDMDGTLLRGDGTISERTKSAIQQARQKGVKVVLASGRPIEGLERYLTELGLTTDDDYALSYNGALIKNVGTRENICSQLISGKDLHDVYAVSQQIGVNTHAFSTELGLISPKLSHYTVHERDINGIPLTLIDFNELAEDHQIIKVMLVDEPEILSPGVEQLPVDYYDRFTVVRSAPFFLEILNKNSNKGNGVSMLADYLGIKAEEVICVGDAGNDAHMLEYAGLSVAMGNAFDDIKAIADYVTHSNEEDGVAHVIEKFILA</sequence>
<dbReference type="NCBIfam" id="NF007806">
    <property type="entry name" value="PRK10513.1"/>
    <property type="match status" value="1"/>
</dbReference>
<gene>
    <name evidence="1" type="ordered locus">Tola_2588</name>
</gene>
<dbReference type="InterPro" id="IPR006379">
    <property type="entry name" value="HAD-SF_hydro_IIB"/>
</dbReference>
<dbReference type="PANTHER" id="PTHR10000">
    <property type="entry name" value="PHOSPHOSERINE PHOSPHATASE"/>
    <property type="match status" value="1"/>
</dbReference>
<keyword evidence="1" id="KW-0378">Hydrolase</keyword>
<dbReference type="NCBIfam" id="TIGR01484">
    <property type="entry name" value="HAD-SF-IIB"/>
    <property type="match status" value="2"/>
</dbReference>
<dbReference type="SFLD" id="SFLDG01140">
    <property type="entry name" value="C2.B:_Phosphomannomutase_and_P"/>
    <property type="match status" value="1"/>
</dbReference>
<dbReference type="KEGG" id="tau:Tola_2588"/>
<dbReference type="CDD" id="cd07516">
    <property type="entry name" value="HAD_Pase"/>
    <property type="match status" value="1"/>
</dbReference>
<name>C4LAX9_TOLAT</name>
<dbReference type="Gene3D" id="3.40.50.1000">
    <property type="entry name" value="HAD superfamily/HAD-like"/>
    <property type="match status" value="1"/>
</dbReference>
<accession>C4LAX9</accession>
<proteinExistence type="predicted"/>
<dbReference type="HOGENOM" id="CLU_044146_0_1_6"/>
<evidence type="ECO:0000313" key="2">
    <source>
        <dbReference type="Proteomes" id="UP000009073"/>
    </source>
</evidence>
<keyword evidence="2" id="KW-1185">Reference proteome</keyword>